<dbReference type="GO" id="GO:0009061">
    <property type="term" value="P:anaerobic respiration"/>
    <property type="evidence" value="ECO:0007669"/>
    <property type="project" value="TreeGrafter"/>
</dbReference>
<dbReference type="GO" id="GO:0016491">
    <property type="term" value="F:oxidoreductase activity"/>
    <property type="evidence" value="ECO:0007669"/>
    <property type="project" value="UniProtKB-KW"/>
</dbReference>
<sequence>MGMGPAASGTKRSGGRFRYRYVKMQGETTQASRAHMRRSAAMELTRRSFLAAAGAVAAGAACVSGVAPAWADEEASEAQEELAWKAVVCEGCPGGCGLRLGLREGAIVAVEGDVDHPLSEGKACLRAQALTELQQTGGDGLGEAIANPRRLTRPRVRRAGSDQWEDIPWDNALAEIAGLVKQTRDETFVKKEGKVPVMRTEAIASFGGAHLPVEEQYLIAKALRGWGVVHLDSEIAFGRRVFTEGVRATCGIDVPDGSWAAIAQADVVLTVGSDHAASQPLSTRWARRAQERGATWIVVDPVRTRTAEMADIHLPLRPGTDTAFFGGLIRYIIEQNRWQPEYVLNFTNASYLLSPTFSYDGGSGLFFGWNPVDGAYDKEPWSYQIEGTDTWNMRYGGEFAWVRDENVPVWTLPSAPKPRRNITLQDGASVWVQVKQFYDRYDLDTVSALCGVDRAVLERVYETFSATGTTEAAGKILAGPGLVQHATGAQAVRAATMVQLLLGNLGVLGGGISYMGGGSGEAAAALAGLDPTSFPGALPWPTERTPTLQAWLEAHTEPNGTHAQSVKALVPALKEWWGEAASFENDYGFSWLPKRREGADFPLVWDALAAGGVRGCFVWDTDFLAERPGCATPQQLGSLEWLVVCAPTSTETAEFWRHLEEGPQAAATTVFALPAAAGPEKAGTRVSGGRWMQYAAAAVEPLEEARSEGAVVDELWRRVRNLYDTKQDGVAPKPILNLKWDYTSGDVLDLAKVAWAFNGYAPAESDFSQNMVRLAEGPQNLKADGSIACAVASFAGCWNSGADAKDGAAQPVGRRDNSDESGFGLHAQWGFSWPGNCRVRGNRASANLAGQPWNAERSLVQWDGESWVLIDSADFVAQRDGRWVEPDNQAFPGVWEEVGLLFSDRLADGPLPEHYEPMESPLNNMVNSALASPVALAAAGRAVTAAADAAGDEVAAALAATGAQDYDGVLGLRSDYPVAAVVNDGWPADGMAAACETVAAFEPGMFVEVSERLASIKGLATGDRVRVFNDRGSVEAPVLVTARVAPFQGREGEGHCVYLNGTAARATAATDVTGAAGDGGGRETIGGHWMTLAPSVTSPVGGALDAKGFLVDIEKI</sequence>
<keyword evidence="5" id="KW-0479">Metal-binding</keyword>
<dbReference type="AlphaFoldDB" id="A0A4S4G5G9"/>
<dbReference type="PANTHER" id="PTHR43598">
    <property type="entry name" value="TUNGSTEN-CONTAINING FORMYLMETHANOFURAN DEHYDROGENASE 2 SUBUNIT B"/>
    <property type="match status" value="1"/>
</dbReference>
<dbReference type="Gene3D" id="2.40.40.20">
    <property type="match status" value="1"/>
</dbReference>
<evidence type="ECO:0000256" key="5">
    <source>
        <dbReference type="ARBA" id="ARBA00022723"/>
    </source>
</evidence>
<keyword evidence="8" id="KW-0408">Iron</keyword>
<evidence type="ECO:0000256" key="3">
    <source>
        <dbReference type="ARBA" id="ARBA00010312"/>
    </source>
</evidence>
<proteinExistence type="inferred from homology"/>
<accession>A0A4S4G5G9</accession>
<dbReference type="Pfam" id="PF04879">
    <property type="entry name" value="Molybdop_Fe4S4"/>
    <property type="match status" value="1"/>
</dbReference>
<gene>
    <name evidence="11" type="ORF">E5986_03365</name>
</gene>
<dbReference type="GO" id="GO:0009055">
    <property type="term" value="F:electron transfer activity"/>
    <property type="evidence" value="ECO:0007669"/>
    <property type="project" value="TreeGrafter"/>
</dbReference>
<keyword evidence="4" id="KW-0004">4Fe-4S</keyword>
<dbReference type="InterPro" id="IPR006657">
    <property type="entry name" value="MoPterin_dinucl-bd_dom"/>
</dbReference>
<evidence type="ECO:0000256" key="4">
    <source>
        <dbReference type="ARBA" id="ARBA00022485"/>
    </source>
</evidence>
<dbReference type="InterPro" id="IPR006656">
    <property type="entry name" value="Mopterin_OxRdtase"/>
</dbReference>
<dbReference type="GO" id="GO:0043546">
    <property type="term" value="F:molybdopterin cofactor binding"/>
    <property type="evidence" value="ECO:0007669"/>
    <property type="project" value="InterPro"/>
</dbReference>
<dbReference type="Pfam" id="PF00384">
    <property type="entry name" value="Molybdopterin"/>
    <property type="match status" value="1"/>
</dbReference>
<keyword evidence="6" id="KW-0732">Signal</keyword>
<comment type="subcellular location">
    <subcellularLocation>
        <location evidence="2">Cell envelope</location>
    </subcellularLocation>
</comment>
<evidence type="ECO:0000256" key="8">
    <source>
        <dbReference type="ARBA" id="ARBA00023004"/>
    </source>
</evidence>
<evidence type="ECO:0000313" key="11">
    <source>
        <dbReference type="EMBL" id="THG37915.1"/>
    </source>
</evidence>
<evidence type="ECO:0000256" key="6">
    <source>
        <dbReference type="ARBA" id="ARBA00022729"/>
    </source>
</evidence>
<dbReference type="Proteomes" id="UP000308978">
    <property type="component" value="Unassembled WGS sequence"/>
</dbReference>
<dbReference type="PANTHER" id="PTHR43598:SF1">
    <property type="entry name" value="FORMATE DEHYDROGENASE-O MAJOR SUBUNIT"/>
    <property type="match status" value="1"/>
</dbReference>
<keyword evidence="9" id="KW-0411">Iron-sulfur</keyword>
<dbReference type="Pfam" id="PF01568">
    <property type="entry name" value="Molydop_binding"/>
    <property type="match status" value="1"/>
</dbReference>
<evidence type="ECO:0000256" key="7">
    <source>
        <dbReference type="ARBA" id="ARBA00023002"/>
    </source>
</evidence>
<feature type="domain" description="4Fe-4S Mo/W bis-MGD-type" evidence="10">
    <location>
        <begin position="82"/>
        <end position="138"/>
    </location>
</feature>
<dbReference type="Gene3D" id="3.30.200.210">
    <property type="match status" value="1"/>
</dbReference>
<dbReference type="SUPFAM" id="SSF53706">
    <property type="entry name" value="Formate dehydrogenase/DMSO reductase, domains 1-3"/>
    <property type="match status" value="1"/>
</dbReference>
<comment type="similarity">
    <text evidence="3">Belongs to the prokaryotic molybdopterin-containing oxidoreductase family.</text>
</comment>
<dbReference type="Gene3D" id="3.40.228.10">
    <property type="entry name" value="Dimethylsulfoxide Reductase, domain 2"/>
    <property type="match status" value="2"/>
</dbReference>
<organism evidence="11 12">
    <name type="scientific">Adlercreutzia caecimuris</name>
    <dbReference type="NCBI Taxonomy" id="671266"/>
    <lineage>
        <taxon>Bacteria</taxon>
        <taxon>Bacillati</taxon>
        <taxon>Actinomycetota</taxon>
        <taxon>Coriobacteriia</taxon>
        <taxon>Eggerthellales</taxon>
        <taxon>Eggerthellaceae</taxon>
        <taxon>Adlercreutzia</taxon>
    </lineage>
</organism>
<dbReference type="InterPro" id="IPR006311">
    <property type="entry name" value="TAT_signal"/>
</dbReference>
<dbReference type="InterPro" id="IPR006963">
    <property type="entry name" value="Mopterin_OxRdtase_4Fe-4S_dom"/>
</dbReference>
<evidence type="ECO:0000256" key="1">
    <source>
        <dbReference type="ARBA" id="ARBA00001966"/>
    </source>
</evidence>
<evidence type="ECO:0000313" key="12">
    <source>
        <dbReference type="Proteomes" id="UP000308978"/>
    </source>
</evidence>
<dbReference type="InterPro" id="IPR009010">
    <property type="entry name" value="Asp_de-COase-like_dom_sf"/>
</dbReference>
<dbReference type="GO" id="GO:0030313">
    <property type="term" value="C:cell envelope"/>
    <property type="evidence" value="ECO:0007669"/>
    <property type="project" value="UniProtKB-SubCell"/>
</dbReference>
<evidence type="ECO:0000256" key="9">
    <source>
        <dbReference type="ARBA" id="ARBA00023014"/>
    </source>
</evidence>
<protein>
    <submittedName>
        <fullName evidence="11">Molybdopterin dinucleotide-binding protein</fullName>
    </submittedName>
</protein>
<dbReference type="GO" id="GO:0030151">
    <property type="term" value="F:molybdenum ion binding"/>
    <property type="evidence" value="ECO:0007669"/>
    <property type="project" value="TreeGrafter"/>
</dbReference>
<dbReference type="SUPFAM" id="SSF50692">
    <property type="entry name" value="ADC-like"/>
    <property type="match status" value="1"/>
</dbReference>
<evidence type="ECO:0000259" key="10">
    <source>
        <dbReference type="PROSITE" id="PS51669"/>
    </source>
</evidence>
<comment type="caution">
    <text evidence="11">The sequence shown here is derived from an EMBL/GenBank/DDBJ whole genome shotgun (WGS) entry which is preliminary data.</text>
</comment>
<dbReference type="EMBL" id="SSTJ01000003">
    <property type="protein sequence ID" value="THG37915.1"/>
    <property type="molecule type" value="Genomic_DNA"/>
</dbReference>
<reference evidence="11 12" key="1">
    <citation type="submission" date="2019-04" db="EMBL/GenBank/DDBJ databases">
        <title>Microbes associate with the intestines of laboratory mice.</title>
        <authorList>
            <person name="Navarre W."/>
            <person name="Wong E."/>
            <person name="Huang K.C."/>
            <person name="Tropini C."/>
            <person name="Ng K."/>
            <person name="Yu B."/>
        </authorList>
    </citation>
    <scope>NUCLEOTIDE SEQUENCE [LARGE SCALE GENOMIC DNA]</scope>
    <source>
        <strain evidence="11 12">NM80_B27</strain>
    </source>
</reference>
<dbReference type="SMART" id="SM00926">
    <property type="entry name" value="Molybdop_Fe4S4"/>
    <property type="match status" value="1"/>
</dbReference>
<comment type="cofactor">
    <cofactor evidence="1">
        <name>[4Fe-4S] cluster</name>
        <dbReference type="ChEBI" id="CHEBI:49883"/>
    </cofactor>
</comment>
<evidence type="ECO:0000256" key="2">
    <source>
        <dbReference type="ARBA" id="ARBA00004196"/>
    </source>
</evidence>
<keyword evidence="7" id="KW-0560">Oxidoreductase</keyword>
<dbReference type="Gene3D" id="3.40.50.740">
    <property type="match status" value="1"/>
</dbReference>
<dbReference type="PROSITE" id="PS51318">
    <property type="entry name" value="TAT"/>
    <property type="match status" value="1"/>
</dbReference>
<dbReference type="GO" id="GO:0051539">
    <property type="term" value="F:4 iron, 4 sulfur cluster binding"/>
    <property type="evidence" value="ECO:0007669"/>
    <property type="project" value="UniProtKB-KW"/>
</dbReference>
<dbReference type="PROSITE" id="PS51669">
    <property type="entry name" value="4FE4S_MOW_BIS_MGD"/>
    <property type="match status" value="1"/>
</dbReference>
<name>A0A4S4G5G9_9ACTN</name>